<evidence type="ECO:0000256" key="1">
    <source>
        <dbReference type="ARBA" id="ARBA00004651"/>
    </source>
</evidence>
<proteinExistence type="predicted"/>
<dbReference type="SUPFAM" id="SSF103473">
    <property type="entry name" value="MFS general substrate transporter"/>
    <property type="match status" value="1"/>
</dbReference>
<feature type="region of interest" description="Disordered" evidence="5">
    <location>
        <begin position="415"/>
        <end position="462"/>
    </location>
</feature>
<dbReference type="GO" id="GO:0005886">
    <property type="term" value="C:plasma membrane"/>
    <property type="evidence" value="ECO:0007669"/>
    <property type="project" value="UniProtKB-SubCell"/>
</dbReference>
<keyword evidence="3 6" id="KW-1133">Transmembrane helix</keyword>
<keyword evidence="9" id="KW-1185">Reference proteome</keyword>
<feature type="transmembrane region" description="Helical" evidence="6">
    <location>
        <begin position="269"/>
        <end position="292"/>
    </location>
</feature>
<feature type="transmembrane region" description="Helical" evidence="6">
    <location>
        <begin position="75"/>
        <end position="94"/>
    </location>
</feature>
<keyword evidence="2 6" id="KW-0812">Transmembrane</keyword>
<feature type="transmembrane region" description="Helical" evidence="6">
    <location>
        <begin position="234"/>
        <end position="257"/>
    </location>
</feature>
<dbReference type="InterPro" id="IPR053160">
    <property type="entry name" value="MFS_DHA3_Transporter"/>
</dbReference>
<evidence type="ECO:0000256" key="4">
    <source>
        <dbReference type="ARBA" id="ARBA00023136"/>
    </source>
</evidence>
<dbReference type="PANTHER" id="PTHR23530">
    <property type="entry name" value="TRANSPORT PROTEIN-RELATED"/>
    <property type="match status" value="1"/>
</dbReference>
<dbReference type="Pfam" id="PF07690">
    <property type="entry name" value="MFS_1"/>
    <property type="match status" value="1"/>
</dbReference>
<feature type="transmembrane region" description="Helical" evidence="6">
    <location>
        <begin position="19"/>
        <end position="38"/>
    </location>
</feature>
<feature type="compositionally biased region" description="Basic residues" evidence="5">
    <location>
        <begin position="453"/>
        <end position="462"/>
    </location>
</feature>
<evidence type="ECO:0000259" key="7">
    <source>
        <dbReference type="PROSITE" id="PS50850"/>
    </source>
</evidence>
<feature type="domain" description="Major facilitator superfamily (MFS) profile" evidence="7">
    <location>
        <begin position="1"/>
        <end position="415"/>
    </location>
</feature>
<protein>
    <submittedName>
        <fullName evidence="8">Predicted arabinose efflux permease, MFS family</fullName>
    </submittedName>
</protein>
<dbReference type="CDD" id="cd06174">
    <property type="entry name" value="MFS"/>
    <property type="match status" value="1"/>
</dbReference>
<feature type="transmembrane region" description="Helical" evidence="6">
    <location>
        <begin position="362"/>
        <end position="380"/>
    </location>
</feature>
<feature type="transmembrane region" description="Helical" evidence="6">
    <location>
        <begin position="176"/>
        <end position="195"/>
    </location>
</feature>
<feature type="transmembrane region" description="Helical" evidence="6">
    <location>
        <begin position="392"/>
        <end position="410"/>
    </location>
</feature>
<dbReference type="Proteomes" id="UP000219435">
    <property type="component" value="Unassembled WGS sequence"/>
</dbReference>
<dbReference type="PANTHER" id="PTHR23530:SF1">
    <property type="entry name" value="PERMEASE, MAJOR FACILITATOR SUPERFAMILY-RELATED"/>
    <property type="match status" value="1"/>
</dbReference>
<name>A0A285UX07_9ACTN</name>
<dbReference type="AlphaFoldDB" id="A0A285UX07"/>
<dbReference type="PROSITE" id="PS50850">
    <property type="entry name" value="MFS"/>
    <property type="match status" value="1"/>
</dbReference>
<dbReference type="InterPro" id="IPR011701">
    <property type="entry name" value="MFS"/>
</dbReference>
<dbReference type="InterPro" id="IPR036259">
    <property type="entry name" value="MFS_trans_sf"/>
</dbReference>
<sequence length="462" mass="45468">MTAVLTPDRARRRFVGLTALRWLPVGIVVPVSVLLATARGLSPAEIGLCVAVYGAVTLVLELPTGGFADALGHRTVLASAGLVTAAGLLTMAVADSVPAFAIAWALQGVARALDSGPLEAWYVDAARAGDPAADVTRGLAQAGAADGAGLAVGAVLGGTLPLLLDHGGAAALAAPLVLAAVFAVVHVTAVLLLVVPPHRSGAAGRGALLAGVREVPVVVTATVHLVLRDRLLRLLLGVSFLVGVVLTSLELLGPLHFAELAGSAERGSAVFGVVTAVSFAAAALGALLAPVLGRATGGSVVVVSAGTSVLAAGAVAVVAGAPGVVPAAVAYAAFYLLNGAAWPSRKQVMHDRTTSAQRSTTVSASSLALMLGGMLGSLTIPRLADGAGLPTGLLAGAGGMLLLALLSLGLRGGPDARAPGRDAPAGGESRHGPGPGDDQPAALPGGLRERARAGARVHGRAR</sequence>
<dbReference type="Gene3D" id="1.20.1250.20">
    <property type="entry name" value="MFS general substrate transporter like domains"/>
    <property type="match status" value="1"/>
</dbReference>
<organism evidence="8 9">
    <name type="scientific">Blastococcus aggregatus</name>
    <dbReference type="NCBI Taxonomy" id="38502"/>
    <lineage>
        <taxon>Bacteria</taxon>
        <taxon>Bacillati</taxon>
        <taxon>Actinomycetota</taxon>
        <taxon>Actinomycetes</taxon>
        <taxon>Geodermatophilales</taxon>
        <taxon>Geodermatophilaceae</taxon>
        <taxon>Blastococcus</taxon>
    </lineage>
</organism>
<evidence type="ECO:0000256" key="2">
    <source>
        <dbReference type="ARBA" id="ARBA00022692"/>
    </source>
</evidence>
<evidence type="ECO:0000313" key="9">
    <source>
        <dbReference type="Proteomes" id="UP000219435"/>
    </source>
</evidence>
<feature type="transmembrane region" description="Helical" evidence="6">
    <location>
        <begin position="44"/>
        <end position="63"/>
    </location>
</feature>
<dbReference type="GO" id="GO:0022857">
    <property type="term" value="F:transmembrane transporter activity"/>
    <property type="evidence" value="ECO:0007669"/>
    <property type="project" value="InterPro"/>
</dbReference>
<evidence type="ECO:0000313" key="8">
    <source>
        <dbReference type="EMBL" id="SOC46455.1"/>
    </source>
</evidence>
<gene>
    <name evidence="8" type="ORF">SAMN05660748_0239</name>
</gene>
<evidence type="ECO:0000256" key="5">
    <source>
        <dbReference type="SAM" id="MobiDB-lite"/>
    </source>
</evidence>
<dbReference type="InterPro" id="IPR020846">
    <property type="entry name" value="MFS_dom"/>
</dbReference>
<dbReference type="EMBL" id="OBQI01000001">
    <property type="protein sequence ID" value="SOC46455.1"/>
    <property type="molecule type" value="Genomic_DNA"/>
</dbReference>
<evidence type="ECO:0000256" key="6">
    <source>
        <dbReference type="SAM" id="Phobius"/>
    </source>
</evidence>
<dbReference type="RefSeq" id="WP_176522778.1">
    <property type="nucleotide sequence ID" value="NZ_OBQI01000001.1"/>
</dbReference>
<comment type="subcellular location">
    <subcellularLocation>
        <location evidence="1">Cell membrane</location>
        <topology evidence="1">Multi-pass membrane protein</topology>
    </subcellularLocation>
</comment>
<accession>A0A285UX07</accession>
<feature type="transmembrane region" description="Helical" evidence="6">
    <location>
        <begin position="324"/>
        <end position="342"/>
    </location>
</feature>
<feature type="transmembrane region" description="Helical" evidence="6">
    <location>
        <begin position="299"/>
        <end position="318"/>
    </location>
</feature>
<feature type="compositionally biased region" description="Low complexity" evidence="5">
    <location>
        <begin position="415"/>
        <end position="427"/>
    </location>
</feature>
<reference evidence="9" key="1">
    <citation type="submission" date="2017-08" db="EMBL/GenBank/DDBJ databases">
        <authorList>
            <person name="Varghese N."/>
            <person name="Submissions S."/>
        </authorList>
    </citation>
    <scope>NUCLEOTIDE SEQUENCE [LARGE SCALE GENOMIC DNA]</scope>
    <source>
        <strain evidence="9">DSM 4725</strain>
    </source>
</reference>
<keyword evidence="4 6" id="KW-0472">Membrane</keyword>
<evidence type="ECO:0000256" key="3">
    <source>
        <dbReference type="ARBA" id="ARBA00022989"/>
    </source>
</evidence>